<dbReference type="Gene3D" id="3.40.50.620">
    <property type="entry name" value="HUPs"/>
    <property type="match status" value="1"/>
</dbReference>
<dbReference type="RefSeq" id="XP_028873000.1">
    <property type="nucleotide sequence ID" value="XM_029017834.1"/>
</dbReference>
<dbReference type="AlphaFoldDB" id="A0A1J4MDE8"/>
<dbReference type="GO" id="GO:0004066">
    <property type="term" value="F:asparagine synthase (glutamine-hydrolyzing) activity"/>
    <property type="evidence" value="ECO:0007669"/>
    <property type="project" value="InterPro"/>
</dbReference>
<dbReference type="InterPro" id="IPR014729">
    <property type="entry name" value="Rossmann-like_a/b/a_fold"/>
</dbReference>
<dbReference type="PANTHER" id="PTHR45937">
    <property type="entry name" value="ASPARAGINE SYNTHETASE DOMAIN-CONTAINING PROTEIN 1"/>
    <property type="match status" value="1"/>
</dbReference>
<evidence type="ECO:0000256" key="2">
    <source>
        <dbReference type="ARBA" id="ARBA00022888"/>
    </source>
</evidence>
<sequence>MIECLFSPETCDGCQRQIFNEEKLGIFDVCLNISKCETNFKKGNTERSNELILLDQETFYIINPKNPDLKTEMLFFGGESSMRIFIDGVIEDDQFQELLKGIALVKITSIKNIVSELVYALSKFNSETGKGFSCLAYIRIKEERFLVFGRDRLGDSSLLISVGSKGKELIISNIESELLNFQEDVQSIEVPVTGMFSLDLSRLEFEFYPWEVTPPYMTPSYWGKEGQQTLESLEEDSRKLLESLRLVFAREMEKRLTFELFEDKAFVYMGMLFSGGLDSTVLLYLLLEWLFSSLENLGVDIIKRFFSNENFAEVQINKNNLFFIVELINTSFAPSEAPDRLTGLASYYEILDLFKSYLWKYKNVSIRLICVDNPGDSLTREEKNILKCISPCRTHLDFNIGGALFFALGGKGILADKESFKEEWWQEIISENENSNIWNGVFEKKSPFSETFIKVPKVNKFEECNNEFNFQRKCPYCSFREHSKCENKCCKSCCRKIQQNLIKPIGESSPACRVHKMKTADFSKIPSTQRFIDPKNYYLCETNINKILFPQEQEYVKGLITTEDGKLLYNSKSKFLIVGSGADEFLGGYGRHITAKKHNGSEGIKKEMLFDINRLWIRNLGRDYRLALFNNRKLFAVFLHPLVINSIGELSFENICGSKFEVTKPLLRFIANKLGIQFSSKFKKRAVQFGTRSSRQTNLKHFDSNRKATADATYIPVNI</sequence>
<dbReference type="OrthoDB" id="10252281at2759"/>
<gene>
    <name evidence="4" type="ORF">cubi_00821</name>
</gene>
<evidence type="ECO:0000313" key="4">
    <source>
        <dbReference type="EMBL" id="OII70893.1"/>
    </source>
</evidence>
<organism evidence="4 5">
    <name type="scientific">Cryptosporidium ubiquitum</name>
    <dbReference type="NCBI Taxonomy" id="857276"/>
    <lineage>
        <taxon>Eukaryota</taxon>
        <taxon>Sar</taxon>
        <taxon>Alveolata</taxon>
        <taxon>Apicomplexa</taxon>
        <taxon>Conoidasida</taxon>
        <taxon>Coccidia</taxon>
        <taxon>Eucoccidiorida</taxon>
        <taxon>Eimeriorina</taxon>
        <taxon>Cryptosporidiidae</taxon>
        <taxon>Cryptosporidium</taxon>
    </lineage>
</organism>
<dbReference type="GeneID" id="39977613"/>
<keyword evidence="3" id="KW-0315">Glutamine amidotransferase</keyword>
<protein>
    <submittedName>
        <fullName evidence="4">Asparagine synthetase B like</fullName>
    </submittedName>
</protein>
<reference evidence="4 5" key="1">
    <citation type="submission" date="2016-10" db="EMBL/GenBank/DDBJ databases">
        <title>Reductive evolution of mitochondrial metabolism and differential evolution of invasion-related proteins in Cryptosporidium.</title>
        <authorList>
            <person name="Liu S."/>
            <person name="Roellig D.M."/>
            <person name="Guo Y."/>
            <person name="Li N."/>
            <person name="Frace M.A."/>
            <person name="Tang K."/>
            <person name="Zhang L."/>
            <person name="Feng Y."/>
            <person name="Xiao L."/>
        </authorList>
    </citation>
    <scope>NUCLEOTIDE SEQUENCE [LARGE SCALE GENOMIC DNA]</scope>
    <source>
        <strain evidence="4">39726</strain>
    </source>
</reference>
<proteinExistence type="predicted"/>
<accession>A0A1J4MDE8</accession>
<dbReference type="SUPFAM" id="SSF52402">
    <property type="entry name" value="Adenine nucleotide alpha hydrolases-like"/>
    <property type="match status" value="2"/>
</dbReference>
<keyword evidence="5" id="KW-1185">Reference proteome</keyword>
<keyword evidence="2" id="KW-0061">Asparagine biosynthesis</keyword>
<dbReference type="PANTHER" id="PTHR45937:SF1">
    <property type="entry name" value="ASPARAGINE SYNTHETASE DOMAIN-CONTAINING PROTEIN 1"/>
    <property type="match status" value="1"/>
</dbReference>
<dbReference type="CDD" id="cd01991">
    <property type="entry name" value="Asn_synthase_B_C"/>
    <property type="match status" value="1"/>
</dbReference>
<evidence type="ECO:0000256" key="3">
    <source>
        <dbReference type="ARBA" id="ARBA00022962"/>
    </source>
</evidence>
<dbReference type="Proteomes" id="UP000186176">
    <property type="component" value="Unassembled WGS sequence"/>
</dbReference>
<dbReference type="InterPro" id="IPR001962">
    <property type="entry name" value="Asn_synthase"/>
</dbReference>
<evidence type="ECO:0000256" key="1">
    <source>
        <dbReference type="ARBA" id="ARBA00022605"/>
    </source>
</evidence>
<dbReference type="VEuPathDB" id="CryptoDB:cubi_00821"/>
<comment type="caution">
    <text evidence="4">The sequence shown here is derived from an EMBL/GenBank/DDBJ whole genome shotgun (WGS) entry which is preliminary data.</text>
</comment>
<keyword evidence="1" id="KW-0028">Amino-acid biosynthesis</keyword>
<dbReference type="GO" id="GO:0006529">
    <property type="term" value="P:asparagine biosynthetic process"/>
    <property type="evidence" value="ECO:0007669"/>
    <property type="project" value="UniProtKB-KW"/>
</dbReference>
<dbReference type="InterPro" id="IPR051857">
    <property type="entry name" value="Asn_synthetase_domain"/>
</dbReference>
<name>A0A1J4MDE8_9CRYT</name>
<evidence type="ECO:0000313" key="5">
    <source>
        <dbReference type="Proteomes" id="UP000186176"/>
    </source>
</evidence>
<dbReference type="EMBL" id="LRBP01000037">
    <property type="protein sequence ID" value="OII70893.1"/>
    <property type="molecule type" value="Genomic_DNA"/>
</dbReference>